<dbReference type="PANTHER" id="PTHR36180">
    <property type="entry name" value="DNA-BINDING PROTEIN-RELATED-RELATED"/>
    <property type="match status" value="1"/>
</dbReference>
<dbReference type="InterPro" id="IPR005039">
    <property type="entry name" value="Ant_C"/>
</dbReference>
<evidence type="ECO:0000313" key="2">
    <source>
        <dbReference type="EMBL" id="DAD76623.1"/>
    </source>
</evidence>
<protein>
    <submittedName>
        <fullName evidence="2">Repressor domain protein</fullName>
    </submittedName>
</protein>
<dbReference type="GO" id="GO:0003677">
    <property type="term" value="F:DNA binding"/>
    <property type="evidence" value="ECO:0007669"/>
    <property type="project" value="InterPro"/>
</dbReference>
<dbReference type="SMART" id="SM01040">
    <property type="entry name" value="Bro-N"/>
    <property type="match status" value="1"/>
</dbReference>
<dbReference type="Pfam" id="PF02498">
    <property type="entry name" value="Bro-N"/>
    <property type="match status" value="1"/>
</dbReference>
<reference evidence="2" key="1">
    <citation type="journal article" date="2021" name="Proc. Natl. Acad. Sci. U.S.A.">
        <title>A Catalog of Tens of Thousands of Viruses from Human Metagenomes Reveals Hidden Associations with Chronic Diseases.</title>
        <authorList>
            <person name="Tisza M.J."/>
            <person name="Buck C.B."/>
        </authorList>
    </citation>
    <scope>NUCLEOTIDE SEQUENCE</scope>
    <source>
        <strain evidence="2">CtOVO10</strain>
    </source>
</reference>
<accession>A0A8S5M3G8</accession>
<proteinExistence type="predicted"/>
<dbReference type="InterPro" id="IPR003497">
    <property type="entry name" value="BRO_N_domain"/>
</dbReference>
<organism evidence="2">
    <name type="scientific">Siphoviridae sp. ctOVO10</name>
    <dbReference type="NCBI Taxonomy" id="2826311"/>
    <lineage>
        <taxon>Viruses</taxon>
        <taxon>Duplodnaviria</taxon>
        <taxon>Heunggongvirae</taxon>
        <taxon>Uroviricota</taxon>
        <taxon>Caudoviricetes</taxon>
    </lineage>
</organism>
<dbReference type="EMBL" id="BK014806">
    <property type="protein sequence ID" value="DAD76623.1"/>
    <property type="molecule type" value="Genomic_DNA"/>
</dbReference>
<dbReference type="PROSITE" id="PS51750">
    <property type="entry name" value="BRO_N"/>
    <property type="match status" value="1"/>
</dbReference>
<dbReference type="Pfam" id="PF03374">
    <property type="entry name" value="ANT"/>
    <property type="match status" value="1"/>
</dbReference>
<name>A0A8S5M3G8_9CAUD</name>
<evidence type="ECO:0000259" key="1">
    <source>
        <dbReference type="PROSITE" id="PS51750"/>
    </source>
</evidence>
<dbReference type="PANTHER" id="PTHR36180:SF2">
    <property type="entry name" value="BRO FAMILY PROTEIN"/>
    <property type="match status" value="1"/>
</dbReference>
<feature type="domain" description="Bro-N" evidence="1">
    <location>
        <begin position="2"/>
        <end position="113"/>
    </location>
</feature>
<sequence length="262" mass="29732">MQLSLSENIKIFNNAEFGEIRVMLIDDDPWFVGKDIAAALGYAKPENALSAHVDEQDKTTTLIQGDGSNYKSKTTIINESGLYSLIFSSKLESAQRFKHWVTHEVLPSIRKHGIYMTDNLLETAITNPDFVIGLIQNMKAEKEKSAALQMQNKQLCEKNEEMQPKADYFDDLVAWNVSTNFRSTAKELRIPERLFIKMLISDGYIYRDKSKGILPKAGKGDGLFAVKEYCNQKNKHGGVQTRVTPKGRETFRLLYASIRRSV</sequence>